<dbReference type="EMBL" id="JFHC01000059">
    <property type="protein sequence ID" value="KDR39418.1"/>
    <property type="molecule type" value="Genomic_DNA"/>
</dbReference>
<keyword evidence="3" id="KW-0028">Amino-acid biosynthesis</keyword>
<organism evidence="8 9">
    <name type="scientific">Caballeronia glathei</name>
    <dbReference type="NCBI Taxonomy" id="60547"/>
    <lineage>
        <taxon>Bacteria</taxon>
        <taxon>Pseudomonadati</taxon>
        <taxon>Pseudomonadota</taxon>
        <taxon>Betaproteobacteria</taxon>
        <taxon>Burkholderiales</taxon>
        <taxon>Burkholderiaceae</taxon>
        <taxon>Caballeronia</taxon>
    </lineage>
</organism>
<evidence type="ECO:0000256" key="5">
    <source>
        <dbReference type="ARBA" id="ARBA00023315"/>
    </source>
</evidence>
<dbReference type="EC" id="2.3.1.30" evidence="2"/>
<reference evidence="8 9" key="1">
    <citation type="submission" date="2014-03" db="EMBL/GenBank/DDBJ databases">
        <title>Draft Genome Sequences of Four Burkholderia Strains.</title>
        <authorList>
            <person name="Liu X.Y."/>
            <person name="Li C.X."/>
            <person name="Xu J.H."/>
        </authorList>
    </citation>
    <scope>NUCLEOTIDE SEQUENCE [LARGE SCALE GENOMIC DNA]</scope>
    <source>
        <strain evidence="8 9">DSM 50014</strain>
    </source>
</reference>
<evidence type="ECO:0000256" key="7">
    <source>
        <dbReference type="SAM" id="MobiDB-lite"/>
    </source>
</evidence>
<dbReference type="GO" id="GO:0008652">
    <property type="term" value="P:amino acid biosynthetic process"/>
    <property type="evidence" value="ECO:0007669"/>
    <property type="project" value="UniProtKB-KW"/>
</dbReference>
<sequence>MPNKLSPPAHDPSHEWGLAGIVADLRASREELHRTRHPLGIRELPSREAVVRIVNGLRSALFPTHYGAPDLTAESVDYYVGHTLESTLRLLHEQIRRALRFLPEYRESSDADLSGRAFEIAREFGHQLPAIRALLVSDIQAAFTGDPAAQHITEILLCYPGVWAMTHHRLAHALHRLGVPLLARFINEIAHSATGIDIHPGATIGPSFFIDHGTGVVIGETAIIGERVRVYQAVTLGAKSFPAGNDGVLVKGNARHPVVEDDVVIYAGATILGRVTIGHGSVIGGNVWLTHSVPPGSNVSQGKVREGSGGEAPDDGRGG</sequence>
<feature type="region of interest" description="Disordered" evidence="7">
    <location>
        <begin position="294"/>
        <end position="319"/>
    </location>
</feature>
<dbReference type="InterPro" id="IPR045304">
    <property type="entry name" value="LbH_SAT"/>
</dbReference>
<comment type="caution">
    <text evidence="8">The sequence shown here is derived from an EMBL/GenBank/DDBJ whole genome shotgun (WGS) entry which is preliminary data.</text>
</comment>
<dbReference type="Proteomes" id="UP000027466">
    <property type="component" value="Unassembled WGS sequence"/>
</dbReference>
<evidence type="ECO:0000256" key="1">
    <source>
        <dbReference type="ARBA" id="ARBA00007274"/>
    </source>
</evidence>
<keyword evidence="9" id="KW-1185">Reference proteome</keyword>
<dbReference type="GO" id="GO:0009001">
    <property type="term" value="F:serine O-acetyltransferase activity"/>
    <property type="evidence" value="ECO:0007669"/>
    <property type="project" value="UniProtKB-EC"/>
</dbReference>
<comment type="similarity">
    <text evidence="1">Belongs to the transferase hexapeptide repeat family.</text>
</comment>
<dbReference type="CDD" id="cd03354">
    <property type="entry name" value="LbH_SAT"/>
    <property type="match status" value="1"/>
</dbReference>
<proteinExistence type="inferred from homology"/>
<evidence type="ECO:0000313" key="9">
    <source>
        <dbReference type="Proteomes" id="UP000027466"/>
    </source>
</evidence>
<dbReference type="InterPro" id="IPR042122">
    <property type="entry name" value="Ser_AcTrfase_N_sf"/>
</dbReference>
<dbReference type="InterPro" id="IPR053376">
    <property type="entry name" value="Serine_acetyltransferase"/>
</dbReference>
<evidence type="ECO:0000256" key="2">
    <source>
        <dbReference type="ARBA" id="ARBA00013266"/>
    </source>
</evidence>
<keyword evidence="5" id="KW-0012">Acyltransferase</keyword>
<evidence type="ECO:0000256" key="3">
    <source>
        <dbReference type="ARBA" id="ARBA00022605"/>
    </source>
</evidence>
<dbReference type="SUPFAM" id="SSF51161">
    <property type="entry name" value="Trimeric LpxA-like enzymes"/>
    <property type="match status" value="1"/>
</dbReference>
<keyword evidence="4 8" id="KW-0808">Transferase</keyword>
<dbReference type="Pfam" id="PF00132">
    <property type="entry name" value="Hexapep"/>
    <property type="match status" value="1"/>
</dbReference>
<protein>
    <recommendedName>
        <fullName evidence="2">serine O-acetyltransferase</fullName>
        <ecNumber evidence="2">2.3.1.30</ecNumber>
    </recommendedName>
</protein>
<feature type="compositionally biased region" description="Basic and acidic residues" evidence="7">
    <location>
        <begin position="303"/>
        <end position="319"/>
    </location>
</feature>
<name>A0A069PFF2_9BURK</name>
<evidence type="ECO:0000256" key="4">
    <source>
        <dbReference type="ARBA" id="ARBA00022679"/>
    </source>
</evidence>
<accession>A0A069PFF2</accession>
<dbReference type="InterPro" id="IPR011004">
    <property type="entry name" value="Trimer_LpxA-like_sf"/>
</dbReference>
<evidence type="ECO:0000256" key="6">
    <source>
        <dbReference type="ARBA" id="ARBA00049486"/>
    </source>
</evidence>
<dbReference type="InterPro" id="IPR001451">
    <property type="entry name" value="Hexapep"/>
</dbReference>
<dbReference type="Gene3D" id="1.10.3130.10">
    <property type="entry name" value="serine acetyltransferase, domain 1"/>
    <property type="match status" value="1"/>
</dbReference>
<gene>
    <name evidence="8" type="ORF">BG61_32115</name>
</gene>
<dbReference type="AlphaFoldDB" id="A0A069PFF2"/>
<evidence type="ECO:0000313" key="8">
    <source>
        <dbReference type="EMBL" id="KDR39418.1"/>
    </source>
</evidence>
<dbReference type="Gene3D" id="2.160.10.10">
    <property type="entry name" value="Hexapeptide repeat proteins"/>
    <property type="match status" value="1"/>
</dbReference>
<dbReference type="NCBIfam" id="NF041874">
    <property type="entry name" value="EPS_EpsC"/>
    <property type="match status" value="1"/>
</dbReference>
<dbReference type="STRING" id="60547.GCA_000751215_03789"/>
<comment type="catalytic activity">
    <reaction evidence="6">
        <text>L-serine + acetyl-CoA = O-acetyl-L-serine + CoA</text>
        <dbReference type="Rhea" id="RHEA:24560"/>
        <dbReference type="ChEBI" id="CHEBI:33384"/>
        <dbReference type="ChEBI" id="CHEBI:57287"/>
        <dbReference type="ChEBI" id="CHEBI:57288"/>
        <dbReference type="ChEBI" id="CHEBI:58340"/>
        <dbReference type="EC" id="2.3.1.30"/>
    </reaction>
</comment>
<dbReference type="PANTHER" id="PTHR42811">
    <property type="entry name" value="SERINE ACETYLTRANSFERASE"/>
    <property type="match status" value="1"/>
</dbReference>